<proteinExistence type="inferred from homology"/>
<keyword evidence="6 8" id="KW-1133">Transmembrane helix</keyword>
<comment type="similarity">
    <text evidence="8">Belongs to the hok/gef family.</text>
</comment>
<evidence type="ECO:0000256" key="3">
    <source>
        <dbReference type="ARBA" id="ARBA00022519"/>
    </source>
</evidence>
<gene>
    <name evidence="9" type="primary">hokB</name>
    <name evidence="9" type="ORF">EH105704_02_00180</name>
</gene>
<evidence type="ECO:0000256" key="4">
    <source>
        <dbReference type="ARBA" id="ARBA00022649"/>
    </source>
</evidence>
<keyword evidence="4" id="KW-1277">Toxin-antitoxin system</keyword>
<dbReference type="eggNOG" id="ENOG5031KWI">
    <property type="taxonomic scope" value="Bacteria"/>
</dbReference>
<evidence type="ECO:0000256" key="1">
    <source>
        <dbReference type="ARBA" id="ARBA00004377"/>
    </source>
</evidence>
<evidence type="ECO:0000256" key="2">
    <source>
        <dbReference type="ARBA" id="ARBA00022475"/>
    </source>
</evidence>
<dbReference type="Proteomes" id="UP000010297">
    <property type="component" value="Unassembled WGS sequence"/>
</dbReference>
<evidence type="ECO:0000313" key="9">
    <source>
        <dbReference type="EMBL" id="GAB50989.1"/>
    </source>
</evidence>
<evidence type="ECO:0000256" key="8">
    <source>
        <dbReference type="RuleBase" id="RU221113"/>
    </source>
</evidence>
<dbReference type="GeneID" id="92826818"/>
<dbReference type="EMBL" id="BAFF01000002">
    <property type="protein sequence ID" value="GAB50989.1"/>
    <property type="molecule type" value="Genomic_DNA"/>
</dbReference>
<evidence type="ECO:0000256" key="7">
    <source>
        <dbReference type="ARBA" id="ARBA00023136"/>
    </source>
</evidence>
<dbReference type="RefSeq" id="WP_002433980.1">
    <property type="nucleotide sequence ID" value="NZ_BAFF01000002.1"/>
</dbReference>
<keyword evidence="3" id="KW-0997">Cell inner membrane</keyword>
<dbReference type="AlphaFoldDB" id="H5UZ31"/>
<comment type="caution">
    <text evidence="9">The sequence shown here is derived from an EMBL/GenBank/DDBJ whole genome shotgun (WGS) entry which is preliminary data.</text>
</comment>
<sequence length="50" mass="5691">MKPLRYLFACLLVICVTVLFFSLFNRGLLCELRIKNGNQEVAAKLACTQQ</sequence>
<dbReference type="InterPro" id="IPR000021">
    <property type="entry name" value="Hok/gef_toxin"/>
</dbReference>
<evidence type="ECO:0000256" key="6">
    <source>
        <dbReference type="ARBA" id="ARBA00022989"/>
    </source>
</evidence>
<dbReference type="PRINTS" id="PR00281">
    <property type="entry name" value="HOKGEFTOXIC"/>
</dbReference>
<keyword evidence="7 8" id="KW-0472">Membrane</keyword>
<name>H5UZ31_ATLHE</name>
<keyword evidence="5 8" id="KW-0812">Transmembrane</keyword>
<organism evidence="9 10">
    <name type="scientific">Atlantibacter hermannii NBRC 105704</name>
    <dbReference type="NCBI Taxonomy" id="1115512"/>
    <lineage>
        <taxon>Bacteria</taxon>
        <taxon>Pseudomonadati</taxon>
        <taxon>Pseudomonadota</taxon>
        <taxon>Gammaproteobacteria</taxon>
        <taxon>Enterobacterales</taxon>
        <taxon>Enterobacteriaceae</taxon>
        <taxon>Atlantibacter</taxon>
    </lineage>
</organism>
<protein>
    <submittedName>
        <fullName evidence="9">HokB protein</fullName>
    </submittedName>
</protein>
<comment type="subcellular location">
    <subcellularLocation>
        <location evidence="1 8">Cell inner membrane</location>
        <topology evidence="1 8">Single-pass membrane protein</topology>
    </subcellularLocation>
</comment>
<evidence type="ECO:0000313" key="10">
    <source>
        <dbReference type="Proteomes" id="UP000010297"/>
    </source>
</evidence>
<evidence type="ECO:0000256" key="5">
    <source>
        <dbReference type="ARBA" id="ARBA00022692"/>
    </source>
</evidence>
<reference evidence="9 10" key="1">
    <citation type="submission" date="2012-02" db="EMBL/GenBank/DDBJ databases">
        <title>Whole genome shotgun sequence of Escherichia hermannii NBRC 105704.</title>
        <authorList>
            <person name="Yoshida I."/>
            <person name="Hosoyama A."/>
            <person name="Tsuchikane K."/>
            <person name="Katsumata H."/>
            <person name="Yamazaki S."/>
            <person name="Fujita N."/>
        </authorList>
    </citation>
    <scope>NUCLEOTIDE SEQUENCE [LARGE SCALE GENOMIC DNA]</scope>
    <source>
        <strain evidence="9 10">NBRC 105704</strain>
    </source>
</reference>
<dbReference type="Pfam" id="PF01848">
    <property type="entry name" value="HOK_GEF"/>
    <property type="match status" value="1"/>
</dbReference>
<keyword evidence="10" id="KW-1185">Reference proteome</keyword>
<feature type="transmembrane region" description="Helical" evidence="8">
    <location>
        <begin position="6"/>
        <end position="25"/>
    </location>
</feature>
<dbReference type="GO" id="GO:0005886">
    <property type="term" value="C:plasma membrane"/>
    <property type="evidence" value="ECO:0007669"/>
    <property type="project" value="UniProtKB-SubCell"/>
</dbReference>
<keyword evidence="2" id="KW-1003">Cell membrane</keyword>
<accession>H5UZ31</accession>